<dbReference type="Gene3D" id="3.20.20.370">
    <property type="entry name" value="Glycoside hydrolase/deacetylase"/>
    <property type="match status" value="1"/>
</dbReference>
<dbReference type="KEGG" id="schv:BRCON_2200"/>
<feature type="domain" description="NodB homology" evidence="3">
    <location>
        <begin position="1"/>
        <end position="177"/>
    </location>
</feature>
<gene>
    <name evidence="4" type="ORF">BRCON_2200</name>
</gene>
<dbReference type="Pfam" id="PF01522">
    <property type="entry name" value="Polysacc_deac_1"/>
    <property type="match status" value="1"/>
</dbReference>
<dbReference type="EMBL" id="CP030759">
    <property type="protein sequence ID" value="AXA36977.1"/>
    <property type="molecule type" value="Genomic_DNA"/>
</dbReference>
<keyword evidence="2" id="KW-0378">Hydrolase</keyword>
<accession>A0A2Z4Y6W4</accession>
<dbReference type="GO" id="GO:0016810">
    <property type="term" value="F:hydrolase activity, acting on carbon-nitrogen (but not peptide) bonds"/>
    <property type="evidence" value="ECO:0007669"/>
    <property type="project" value="InterPro"/>
</dbReference>
<evidence type="ECO:0000256" key="2">
    <source>
        <dbReference type="ARBA" id="ARBA00022801"/>
    </source>
</evidence>
<dbReference type="InterPro" id="IPR002509">
    <property type="entry name" value="NODB_dom"/>
</dbReference>
<dbReference type="Proteomes" id="UP000262583">
    <property type="component" value="Chromosome"/>
</dbReference>
<dbReference type="GO" id="GO:0005975">
    <property type="term" value="P:carbohydrate metabolic process"/>
    <property type="evidence" value="ECO:0007669"/>
    <property type="project" value="InterPro"/>
</dbReference>
<evidence type="ECO:0000259" key="3">
    <source>
        <dbReference type="PROSITE" id="PS51677"/>
    </source>
</evidence>
<keyword evidence="1" id="KW-0479">Metal-binding</keyword>
<dbReference type="AlphaFoldDB" id="A0A2Z4Y6W4"/>
<evidence type="ECO:0000313" key="5">
    <source>
        <dbReference type="Proteomes" id="UP000262583"/>
    </source>
</evidence>
<name>A0A2Z4Y6W4_SUMC1</name>
<dbReference type="SUPFAM" id="SSF88713">
    <property type="entry name" value="Glycoside hydrolase/deacetylase"/>
    <property type="match status" value="1"/>
</dbReference>
<dbReference type="PANTHER" id="PTHR10587:SF133">
    <property type="entry name" value="CHITIN DEACETYLASE 1-RELATED"/>
    <property type="match status" value="1"/>
</dbReference>
<dbReference type="GO" id="GO:0016020">
    <property type="term" value="C:membrane"/>
    <property type="evidence" value="ECO:0007669"/>
    <property type="project" value="TreeGrafter"/>
</dbReference>
<dbReference type="GO" id="GO:0046872">
    <property type="term" value="F:metal ion binding"/>
    <property type="evidence" value="ECO:0007669"/>
    <property type="project" value="UniProtKB-KW"/>
</dbReference>
<dbReference type="PROSITE" id="PS51677">
    <property type="entry name" value="NODB"/>
    <property type="match status" value="1"/>
</dbReference>
<dbReference type="InterPro" id="IPR050248">
    <property type="entry name" value="Polysacc_deacetylase_ArnD"/>
</dbReference>
<organism evidence="4 5">
    <name type="scientific">Sumerlaea chitinivorans</name>
    <dbReference type="NCBI Taxonomy" id="2250252"/>
    <lineage>
        <taxon>Bacteria</taxon>
        <taxon>Candidatus Sumerlaeota</taxon>
        <taxon>Candidatus Sumerlaeia</taxon>
        <taxon>Candidatus Sumerlaeales</taxon>
        <taxon>Candidatus Sumerlaeaceae</taxon>
        <taxon>Candidatus Sumerlaea</taxon>
    </lineage>
</organism>
<evidence type="ECO:0000256" key="1">
    <source>
        <dbReference type="ARBA" id="ARBA00022723"/>
    </source>
</evidence>
<sequence length="199" mass="22331">MALTYDDGPHPTITPKLIELLKSKNTPATFFLLGQSVKAYPAIAHQLAENGFEVGNHSFSHPQLTKLSDEAIRRELAQCAELITSATGGAPIRVMRPTYGAHNERVRRIANEMGYKIILWDVDTNDWRKRTTDQMVATILSSATDGSIILMHDRYPTTLETTAAVIDELRARGFTFVTVSEMLEQPRVAPNRKQEPRRL</sequence>
<reference evidence="4 5" key="1">
    <citation type="submission" date="2018-05" db="EMBL/GenBank/DDBJ databases">
        <title>A metagenomic window into the 2 km-deep terrestrial subsurface aquifer revealed taxonomically and functionally diverse microbial community comprising novel uncultured bacterial lineages.</title>
        <authorList>
            <person name="Kadnikov V.V."/>
            <person name="Mardanov A.V."/>
            <person name="Beletsky A.V."/>
            <person name="Banks D."/>
            <person name="Pimenov N.V."/>
            <person name="Frank Y.A."/>
            <person name="Karnachuk O.V."/>
            <person name="Ravin N.V."/>
        </authorList>
    </citation>
    <scope>NUCLEOTIDE SEQUENCE [LARGE SCALE GENOMIC DNA]</scope>
    <source>
        <strain evidence="4">BY</strain>
    </source>
</reference>
<protein>
    <submittedName>
        <fullName evidence="4">Polysaccharide deacetylase</fullName>
    </submittedName>
</protein>
<evidence type="ECO:0000313" key="4">
    <source>
        <dbReference type="EMBL" id="AXA36977.1"/>
    </source>
</evidence>
<dbReference type="PANTHER" id="PTHR10587">
    <property type="entry name" value="GLYCOSYL TRANSFERASE-RELATED"/>
    <property type="match status" value="1"/>
</dbReference>
<dbReference type="InterPro" id="IPR011330">
    <property type="entry name" value="Glyco_hydro/deAcase_b/a-brl"/>
</dbReference>
<proteinExistence type="predicted"/>